<keyword evidence="4" id="KW-0029">Amino-acid transport</keyword>
<sequence length="403" mass="43611">MEVTRRLVLGASGALALPGLLRAQGTAPIRIGEINSYTAQPSFTVPYRNAMQLAVEQANAKGGVLGRQLELITRDDAGRPQDAVRLAGELVNDQKVDVLAGAYLSNVGLALGEYAAQNKRLYVGGEPLTDAMVWEKGNRYTFRLRPSTYMQAAILAEEAAKLPAKRWVTVAPNYEFGQSGVKWFRQLLTARRPDVQFVGEQWPALGRVDAGATVQALEGMRPEGIFNVLFGTDLTNFVRQGNTRGLFERRSVASLLTGEPEYLDPLGDEVPEGWIVTGYPGEMIDTPAHKAFAAAYRGKFNAKPMCGSLVGYALINSIAAGIAKAGSVEVEKMVEGFRGARFDTPAGPAEYRAIDHQGTLGVYVGKTALRNNAGVMTDWRYIDGRDLLPGDDFVRGLRPASAS</sequence>
<comment type="caution">
    <text evidence="6">The sequence shown here is derived from an EMBL/GenBank/DDBJ whole genome shotgun (WGS) entry which is preliminary data.</text>
</comment>
<dbReference type="InterPro" id="IPR028082">
    <property type="entry name" value="Peripla_BP_I"/>
</dbReference>
<dbReference type="CDD" id="cd06330">
    <property type="entry name" value="PBP1_As_SBP-like"/>
    <property type="match status" value="1"/>
</dbReference>
<dbReference type="RefSeq" id="WP_377055898.1">
    <property type="nucleotide sequence ID" value="NZ_JBHLVZ010000087.1"/>
</dbReference>
<dbReference type="InterPro" id="IPR051010">
    <property type="entry name" value="BCAA_transport"/>
</dbReference>
<evidence type="ECO:0000256" key="3">
    <source>
        <dbReference type="ARBA" id="ARBA00022729"/>
    </source>
</evidence>
<keyword evidence="2" id="KW-0813">Transport</keyword>
<evidence type="ECO:0000256" key="4">
    <source>
        <dbReference type="ARBA" id="ARBA00022970"/>
    </source>
</evidence>
<evidence type="ECO:0000259" key="5">
    <source>
        <dbReference type="Pfam" id="PF13458"/>
    </source>
</evidence>
<comment type="similarity">
    <text evidence="1">Belongs to the leucine-binding protein family.</text>
</comment>
<dbReference type="Gene3D" id="3.40.50.2300">
    <property type="match status" value="2"/>
</dbReference>
<dbReference type="Proteomes" id="UP001589789">
    <property type="component" value="Unassembled WGS sequence"/>
</dbReference>
<evidence type="ECO:0000313" key="6">
    <source>
        <dbReference type="EMBL" id="MFC0388970.1"/>
    </source>
</evidence>
<evidence type="ECO:0000256" key="2">
    <source>
        <dbReference type="ARBA" id="ARBA00022448"/>
    </source>
</evidence>
<gene>
    <name evidence="6" type="ORF">ACFFIC_25975</name>
</gene>
<evidence type="ECO:0000313" key="7">
    <source>
        <dbReference type="Proteomes" id="UP001589789"/>
    </source>
</evidence>
<feature type="domain" description="Leucine-binding protein" evidence="5">
    <location>
        <begin position="28"/>
        <end position="366"/>
    </location>
</feature>
<dbReference type="PANTHER" id="PTHR30483:SF37">
    <property type="entry name" value="ABC TRANSPORTER SUBSTRATE-BINDING PROTEIN"/>
    <property type="match status" value="1"/>
</dbReference>
<dbReference type="PRINTS" id="PR00337">
    <property type="entry name" value="LEUILEVALBP"/>
</dbReference>
<dbReference type="InterPro" id="IPR000709">
    <property type="entry name" value="Leu_Ile_Val-bd"/>
</dbReference>
<keyword evidence="3" id="KW-0732">Signal</keyword>
<dbReference type="EMBL" id="JBHLVZ010000087">
    <property type="protein sequence ID" value="MFC0388970.1"/>
    <property type="molecule type" value="Genomic_DNA"/>
</dbReference>
<dbReference type="InterPro" id="IPR028081">
    <property type="entry name" value="Leu-bd"/>
</dbReference>
<name>A0ABV6IZB6_9PROT</name>
<dbReference type="PANTHER" id="PTHR30483">
    <property type="entry name" value="LEUCINE-SPECIFIC-BINDING PROTEIN"/>
    <property type="match status" value="1"/>
</dbReference>
<reference evidence="6 7" key="1">
    <citation type="submission" date="2024-09" db="EMBL/GenBank/DDBJ databases">
        <authorList>
            <person name="Sun Q."/>
            <person name="Mori K."/>
        </authorList>
    </citation>
    <scope>NUCLEOTIDE SEQUENCE [LARGE SCALE GENOMIC DNA]</scope>
    <source>
        <strain evidence="6 7">CCM 7468</strain>
    </source>
</reference>
<dbReference type="SUPFAM" id="SSF53822">
    <property type="entry name" value="Periplasmic binding protein-like I"/>
    <property type="match status" value="1"/>
</dbReference>
<proteinExistence type="inferred from homology"/>
<protein>
    <submittedName>
        <fullName evidence="6">ABC transporter substrate-binding protein</fullName>
    </submittedName>
</protein>
<keyword evidence="7" id="KW-1185">Reference proteome</keyword>
<accession>A0ABV6IZB6</accession>
<organism evidence="6 7">
    <name type="scientific">Muricoccus vinaceus</name>
    <dbReference type="NCBI Taxonomy" id="424704"/>
    <lineage>
        <taxon>Bacteria</taxon>
        <taxon>Pseudomonadati</taxon>
        <taxon>Pseudomonadota</taxon>
        <taxon>Alphaproteobacteria</taxon>
        <taxon>Acetobacterales</taxon>
        <taxon>Roseomonadaceae</taxon>
        <taxon>Muricoccus</taxon>
    </lineage>
</organism>
<dbReference type="Pfam" id="PF13458">
    <property type="entry name" value="Peripla_BP_6"/>
    <property type="match status" value="1"/>
</dbReference>
<evidence type="ECO:0000256" key="1">
    <source>
        <dbReference type="ARBA" id="ARBA00010062"/>
    </source>
</evidence>